<accession>A0A0N4ZZC4</accession>
<feature type="region of interest" description="Disordered" evidence="1">
    <location>
        <begin position="1"/>
        <end position="20"/>
    </location>
</feature>
<evidence type="ECO:0000313" key="2">
    <source>
        <dbReference type="Proteomes" id="UP000038045"/>
    </source>
</evidence>
<sequence length="162" mass="16956">MASAATWCRPGSSGRGRITGRRRSGCWPARRCRWIWTEPHRNPRRVDCVKAKVQISEGLSPMRIRTLTIAVASALALGAAACTQAEQNKAEANAEAAGDKAADVAAQTGEVIESGAMKAAQAVEDGAGKVADKLEDKQAQAAAEGRPGAVDPATDTRVPAKH</sequence>
<evidence type="ECO:0000256" key="1">
    <source>
        <dbReference type="SAM" id="MobiDB-lite"/>
    </source>
</evidence>
<evidence type="ECO:0000313" key="3">
    <source>
        <dbReference type="WBParaSite" id="PTRK_0001423100.1"/>
    </source>
</evidence>
<name>A0A0N4ZZC4_PARTI</name>
<organism evidence="2 3">
    <name type="scientific">Parastrongyloides trichosuri</name>
    <name type="common">Possum-specific nematode worm</name>
    <dbReference type="NCBI Taxonomy" id="131310"/>
    <lineage>
        <taxon>Eukaryota</taxon>
        <taxon>Metazoa</taxon>
        <taxon>Ecdysozoa</taxon>
        <taxon>Nematoda</taxon>
        <taxon>Chromadorea</taxon>
        <taxon>Rhabditida</taxon>
        <taxon>Tylenchina</taxon>
        <taxon>Panagrolaimomorpha</taxon>
        <taxon>Strongyloidoidea</taxon>
        <taxon>Strongyloididae</taxon>
        <taxon>Parastrongyloides</taxon>
    </lineage>
</organism>
<dbReference type="WBParaSite" id="PTRK_0001423100.1">
    <property type="protein sequence ID" value="PTRK_0001423100.1"/>
    <property type="gene ID" value="PTRK_0001423100"/>
</dbReference>
<keyword evidence="2" id="KW-1185">Reference proteome</keyword>
<dbReference type="AlphaFoldDB" id="A0A0N4ZZC4"/>
<dbReference type="Proteomes" id="UP000038045">
    <property type="component" value="Unplaced"/>
</dbReference>
<feature type="region of interest" description="Disordered" evidence="1">
    <location>
        <begin position="124"/>
        <end position="162"/>
    </location>
</feature>
<protein>
    <submittedName>
        <fullName evidence="3">Lipoprotein</fullName>
    </submittedName>
</protein>
<reference evidence="3" key="1">
    <citation type="submission" date="2017-02" db="UniProtKB">
        <authorList>
            <consortium name="WormBaseParasite"/>
        </authorList>
    </citation>
    <scope>IDENTIFICATION</scope>
</reference>
<proteinExistence type="predicted"/>
<feature type="compositionally biased region" description="Basic and acidic residues" evidence="1">
    <location>
        <begin position="126"/>
        <end position="138"/>
    </location>
</feature>